<dbReference type="PANTHER" id="PTHR36956:SF2">
    <property type="entry name" value="CPXV012 PROTEIN-RELATED"/>
    <property type="match status" value="1"/>
</dbReference>
<evidence type="ECO:0000313" key="1">
    <source>
        <dbReference type="EMBL" id="ULT93432.1"/>
    </source>
</evidence>
<name>A0AAE9A8M9_CAEBR</name>
<dbReference type="PANTHER" id="PTHR36956">
    <property type="entry name" value="UTERINE LUMIN EXPRESSED/LOCAILIZED-RELATED"/>
    <property type="match status" value="1"/>
</dbReference>
<dbReference type="AlphaFoldDB" id="A0AAE9A8M9"/>
<dbReference type="Proteomes" id="UP000827892">
    <property type="component" value="Chromosome IV"/>
</dbReference>
<organism evidence="1 2">
    <name type="scientific">Caenorhabditis briggsae</name>
    <dbReference type="NCBI Taxonomy" id="6238"/>
    <lineage>
        <taxon>Eukaryota</taxon>
        <taxon>Metazoa</taxon>
        <taxon>Ecdysozoa</taxon>
        <taxon>Nematoda</taxon>
        <taxon>Chromadorea</taxon>
        <taxon>Rhabditida</taxon>
        <taxon>Rhabditina</taxon>
        <taxon>Rhabditomorpha</taxon>
        <taxon>Rhabditoidea</taxon>
        <taxon>Rhabditidae</taxon>
        <taxon>Peloderinae</taxon>
        <taxon>Caenorhabditis</taxon>
    </lineage>
</organism>
<proteinExistence type="predicted"/>
<sequence length="152" mass="17752">MKKFPLSKEFGKAPFSEKVKNEQFLNNLFQSELCMTDGECESYREFRLYLSDTESYVTYFTNTTCINPETLPAILETCNEGPIPIAPPCYRFTDSCLIDELRKQGQCSSGQLGSFQKMLTHAQNRCEQLIKNSMQWRRYLNLIEMKVDFLHM</sequence>
<dbReference type="EMBL" id="CP090894">
    <property type="protein sequence ID" value="ULT93432.1"/>
    <property type="molecule type" value="Genomic_DNA"/>
</dbReference>
<protein>
    <submittedName>
        <fullName evidence="1">Uncharacterized protein</fullName>
    </submittedName>
</protein>
<accession>A0AAE9A8M9</accession>
<evidence type="ECO:0000313" key="2">
    <source>
        <dbReference type="Proteomes" id="UP000827892"/>
    </source>
</evidence>
<reference evidence="1 2" key="1">
    <citation type="submission" date="2022-05" db="EMBL/GenBank/DDBJ databases">
        <title>Chromosome-level reference genomes for two strains of Caenorhabditis briggsae: an improved platform for comparative genomics.</title>
        <authorList>
            <person name="Stevens L."/>
            <person name="Andersen E.C."/>
        </authorList>
    </citation>
    <scope>NUCLEOTIDE SEQUENCE [LARGE SCALE GENOMIC DNA]</scope>
    <source>
        <strain evidence="1">QX1410_ONT</strain>
        <tissue evidence="1">Whole-organism</tissue>
    </source>
</reference>
<gene>
    <name evidence="1" type="ORF">L3Y34_003133</name>
</gene>